<feature type="compositionally biased region" description="Low complexity" evidence="1">
    <location>
        <begin position="44"/>
        <end position="54"/>
    </location>
</feature>
<protein>
    <submittedName>
        <fullName evidence="2">Uncharacterized protein</fullName>
    </submittedName>
</protein>
<dbReference type="EMBL" id="JAEUBE010000137">
    <property type="protein sequence ID" value="KAH3669489.1"/>
    <property type="molecule type" value="Genomic_DNA"/>
</dbReference>
<feature type="compositionally biased region" description="Polar residues" evidence="1">
    <location>
        <begin position="55"/>
        <end position="67"/>
    </location>
</feature>
<dbReference type="AlphaFoldDB" id="A0A9P8PDJ1"/>
<accession>A0A9P8PDJ1</accession>
<reference evidence="2" key="1">
    <citation type="journal article" date="2021" name="Open Biol.">
        <title>Shared evolutionary footprints suggest mitochondrial oxidative damage underlies multiple complex I losses in fungi.</title>
        <authorList>
            <person name="Schikora-Tamarit M.A."/>
            <person name="Marcet-Houben M."/>
            <person name="Nosek J."/>
            <person name="Gabaldon T."/>
        </authorList>
    </citation>
    <scope>NUCLEOTIDE SEQUENCE</scope>
    <source>
        <strain evidence="2">CBS6075</strain>
    </source>
</reference>
<comment type="caution">
    <text evidence="2">The sequence shown here is derived from an EMBL/GenBank/DDBJ whole genome shotgun (WGS) entry which is preliminary data.</text>
</comment>
<sequence length="104" mass="11447">MALTNDDSKLLSSIFMLSIFLSDSMIGSICDMSRSSFSCPFCASSPESSSISLSPQTEHSNDVLSSLRSDEASKREYFVRQDGHMYPCGSLNWSTSSLTILTRK</sequence>
<evidence type="ECO:0000256" key="1">
    <source>
        <dbReference type="SAM" id="MobiDB-lite"/>
    </source>
</evidence>
<dbReference type="GeneID" id="70233578"/>
<dbReference type="RefSeq" id="XP_046063752.1">
    <property type="nucleotide sequence ID" value="XM_046202391.1"/>
</dbReference>
<evidence type="ECO:0000313" key="2">
    <source>
        <dbReference type="EMBL" id="KAH3669489.1"/>
    </source>
</evidence>
<organism evidence="2 3">
    <name type="scientific">Ogataea philodendri</name>
    <dbReference type="NCBI Taxonomy" id="1378263"/>
    <lineage>
        <taxon>Eukaryota</taxon>
        <taxon>Fungi</taxon>
        <taxon>Dikarya</taxon>
        <taxon>Ascomycota</taxon>
        <taxon>Saccharomycotina</taxon>
        <taxon>Pichiomycetes</taxon>
        <taxon>Pichiales</taxon>
        <taxon>Pichiaceae</taxon>
        <taxon>Ogataea</taxon>
    </lineage>
</organism>
<name>A0A9P8PDJ1_9ASCO</name>
<evidence type="ECO:0000313" key="3">
    <source>
        <dbReference type="Proteomes" id="UP000769157"/>
    </source>
</evidence>
<dbReference type="Proteomes" id="UP000769157">
    <property type="component" value="Unassembled WGS sequence"/>
</dbReference>
<proteinExistence type="predicted"/>
<keyword evidence="3" id="KW-1185">Reference proteome</keyword>
<feature type="region of interest" description="Disordered" evidence="1">
    <location>
        <begin position="44"/>
        <end position="67"/>
    </location>
</feature>
<reference evidence="2" key="2">
    <citation type="submission" date="2021-01" db="EMBL/GenBank/DDBJ databases">
        <authorList>
            <person name="Schikora-Tamarit M.A."/>
        </authorList>
    </citation>
    <scope>NUCLEOTIDE SEQUENCE</scope>
    <source>
        <strain evidence="2">CBS6075</strain>
    </source>
</reference>
<gene>
    <name evidence="2" type="ORF">OGAPHI_001610</name>
</gene>